<accession>A0ABQ2CT29</accession>
<evidence type="ECO:0000313" key="3">
    <source>
        <dbReference type="Proteomes" id="UP000632222"/>
    </source>
</evidence>
<comment type="caution">
    <text evidence="2">The sequence shown here is derived from an EMBL/GenBank/DDBJ whole genome shotgun (WGS) entry which is preliminary data.</text>
</comment>
<dbReference type="Pfam" id="PF14343">
    <property type="entry name" value="PrcB_C"/>
    <property type="match status" value="1"/>
</dbReference>
<dbReference type="EMBL" id="BMOD01000001">
    <property type="protein sequence ID" value="GGJ18287.1"/>
    <property type="molecule type" value="Genomic_DNA"/>
</dbReference>
<dbReference type="PROSITE" id="PS51257">
    <property type="entry name" value="PROKAR_LIPOPROTEIN"/>
    <property type="match status" value="1"/>
</dbReference>
<reference evidence="3" key="1">
    <citation type="journal article" date="2019" name="Int. J. Syst. Evol. Microbiol.">
        <title>The Global Catalogue of Microorganisms (GCM) 10K type strain sequencing project: providing services to taxonomists for standard genome sequencing and annotation.</title>
        <authorList>
            <consortium name="The Broad Institute Genomics Platform"/>
            <consortium name="The Broad Institute Genome Sequencing Center for Infectious Disease"/>
            <person name="Wu L."/>
            <person name="Ma J."/>
        </authorList>
    </citation>
    <scope>NUCLEOTIDE SEQUENCE [LARGE SCALE GENOMIC DNA]</scope>
    <source>
        <strain evidence="3">JCM 14370</strain>
    </source>
</reference>
<proteinExistence type="predicted"/>
<name>A0ABQ2CT29_9DEIO</name>
<dbReference type="Proteomes" id="UP000632222">
    <property type="component" value="Unassembled WGS sequence"/>
</dbReference>
<feature type="domain" description="PrcB C-terminal" evidence="1">
    <location>
        <begin position="275"/>
        <end position="325"/>
    </location>
</feature>
<sequence length="357" mass="38709">MKSRLATISLFLMGCTAMQGSPTFEIHDVLFYGDSNDRVTWFYDTQTEPQSKPLKINGLGYELKTQTVKDSFALPGTLAVNGQSSLLTKTTTITKDFSVTFNPAGDNYYIRTSRDLLGVFLLQNNNWYRLSGSVKAGFAGEAKATFKETGLRDVGQLTDAEANALQNVLGQDAPVVVGVLKDAPDAPLNVDPTPANYRTTALYLQKGLPQEIRRAGGPVKYTQIQYAGNSTYRSQNFGAALVSRESLFQSIWQKANALILPTPAAPDIDFNTSTAVFLFLGQRSTGGYGFKVNSMESKGTTLIVHVTVSSPKPDSILTQALTSPWGLFSAAGKFSDLQVLDQNGNLIAQANLNESPF</sequence>
<organism evidence="2 3">
    <name type="scientific">Deinococcus roseus</name>
    <dbReference type="NCBI Taxonomy" id="392414"/>
    <lineage>
        <taxon>Bacteria</taxon>
        <taxon>Thermotogati</taxon>
        <taxon>Deinococcota</taxon>
        <taxon>Deinococci</taxon>
        <taxon>Deinococcales</taxon>
        <taxon>Deinococcaceae</taxon>
        <taxon>Deinococcus</taxon>
    </lineage>
</organism>
<evidence type="ECO:0000313" key="2">
    <source>
        <dbReference type="EMBL" id="GGJ18287.1"/>
    </source>
</evidence>
<dbReference type="RefSeq" id="WP_188998076.1">
    <property type="nucleotide sequence ID" value="NZ_BMOD01000001.1"/>
</dbReference>
<protein>
    <recommendedName>
        <fullName evidence="1">PrcB C-terminal domain-containing protein</fullName>
    </recommendedName>
</protein>
<evidence type="ECO:0000259" key="1">
    <source>
        <dbReference type="Pfam" id="PF14343"/>
    </source>
</evidence>
<dbReference type="InterPro" id="IPR025748">
    <property type="entry name" value="PrcB_C_dom"/>
</dbReference>
<keyword evidence="3" id="KW-1185">Reference proteome</keyword>
<gene>
    <name evidence="2" type="ORF">GCM10008938_00540</name>
</gene>